<dbReference type="AlphaFoldDB" id="A0A2G3DWB9"/>
<evidence type="ECO:0000313" key="2">
    <source>
        <dbReference type="Proteomes" id="UP000225889"/>
    </source>
</evidence>
<comment type="caution">
    <text evidence="1">The sequence shown here is derived from an EMBL/GenBank/DDBJ whole genome shotgun (WGS) entry which is preliminary data.</text>
</comment>
<organism evidence="1 2">
    <name type="scientific">Pseudobutyrivibrio ruminis</name>
    <dbReference type="NCBI Taxonomy" id="46206"/>
    <lineage>
        <taxon>Bacteria</taxon>
        <taxon>Bacillati</taxon>
        <taxon>Bacillota</taxon>
        <taxon>Clostridia</taxon>
        <taxon>Lachnospirales</taxon>
        <taxon>Lachnospiraceae</taxon>
        <taxon>Pseudobutyrivibrio</taxon>
    </lineage>
</organism>
<protein>
    <submittedName>
        <fullName evidence="1">Uncharacterized protein</fullName>
    </submittedName>
</protein>
<name>A0A2G3DWB9_9FIRM</name>
<dbReference type="InterPro" id="IPR056298">
    <property type="entry name" value="AlkZ-rel"/>
</dbReference>
<sequence length="260" mass="30477">MPNENGTWIMYGVAWEDPECLHTVDEAIDYINEIGFLPLFKNDIPGFSLEERTVPEYWWSEDSLLDPWEWREIIARRGEIAYGKFFDKKAGFISKEWLPYFVNYRRDGYDFDALWEDGKASARQKKIMDLFAEELMDEEYYSNELKKKAGFGKGGEKGFEGTITGLQMQMYMCVRDFRQRKNKKGESYGWPLAVYTVPEHLWGYDYVTSAYKEDPDDSARRIANHIMEVYPIATNEQIKNVIGLKPGERKLNRKTPSATE</sequence>
<accession>A0A2G3DWB9</accession>
<evidence type="ECO:0000313" key="1">
    <source>
        <dbReference type="EMBL" id="PHU35193.1"/>
    </source>
</evidence>
<gene>
    <name evidence="1" type="ORF">CSX01_07655</name>
</gene>
<dbReference type="EMBL" id="PDYF01000011">
    <property type="protein sequence ID" value="PHU35193.1"/>
    <property type="molecule type" value="Genomic_DNA"/>
</dbReference>
<dbReference type="Proteomes" id="UP000225889">
    <property type="component" value="Unassembled WGS sequence"/>
</dbReference>
<dbReference type="Pfam" id="PF24741">
    <property type="entry name" value="AlkZ-rel"/>
    <property type="match status" value="1"/>
</dbReference>
<dbReference type="RefSeq" id="WP_099391940.1">
    <property type="nucleotide sequence ID" value="NZ_PDYF01000011.1"/>
</dbReference>
<reference evidence="1 2" key="2">
    <citation type="submission" date="2017-10" db="EMBL/GenBank/DDBJ databases">
        <authorList>
            <person name="Banno H."/>
            <person name="Chua N.-H."/>
        </authorList>
    </citation>
    <scope>NUCLEOTIDE SEQUENCE [LARGE SCALE GENOMIC DNA]</scope>
    <source>
        <strain evidence="1 2">JK626</strain>
    </source>
</reference>
<reference evidence="1 2" key="1">
    <citation type="submission" date="2017-10" db="EMBL/GenBank/DDBJ databases">
        <title>Resolving the taxonomy of Roseburia spp., Eubacterium rectale and Agathobacter spp. through phylogenomic analysis.</title>
        <authorList>
            <person name="Sheridan P.O."/>
            <person name="Walker A.W."/>
            <person name="Duncan S.H."/>
            <person name="Scott K.P."/>
            <person name="Toole P.W.O."/>
            <person name="Luis P."/>
            <person name="Flint H.J."/>
        </authorList>
    </citation>
    <scope>NUCLEOTIDE SEQUENCE [LARGE SCALE GENOMIC DNA]</scope>
    <source>
        <strain evidence="1 2">JK626</strain>
    </source>
</reference>
<proteinExistence type="predicted"/>